<dbReference type="Gene3D" id="2.120.10.80">
    <property type="entry name" value="Kelch-type beta propeller"/>
    <property type="match status" value="2"/>
</dbReference>
<dbReference type="STRING" id="7918.ENSLOCP00000018156"/>
<feature type="compositionally biased region" description="Pro residues" evidence="8">
    <location>
        <begin position="1447"/>
        <end position="1457"/>
    </location>
</feature>
<dbReference type="HOGENOM" id="CLU_002603_0_0_1"/>
<feature type="compositionally biased region" description="Polar residues" evidence="8">
    <location>
        <begin position="1469"/>
        <end position="1478"/>
    </location>
</feature>
<feature type="region of interest" description="Disordered" evidence="8">
    <location>
        <begin position="1744"/>
        <end position="1785"/>
    </location>
</feature>
<feature type="compositionally biased region" description="Low complexity" evidence="8">
    <location>
        <begin position="1219"/>
        <end position="1232"/>
    </location>
</feature>
<accession>W5NBZ7</accession>
<evidence type="ECO:0000256" key="6">
    <source>
        <dbReference type="ARBA" id="ARBA00022737"/>
    </source>
</evidence>
<evidence type="ECO:0000259" key="9">
    <source>
        <dbReference type="PROSITE" id="PS50853"/>
    </source>
</evidence>
<dbReference type="PANTHER" id="PTHR46003">
    <property type="entry name" value="HOST CELL FACTOR"/>
    <property type="match status" value="1"/>
</dbReference>
<dbReference type="SUPFAM" id="SSF117281">
    <property type="entry name" value="Kelch motif"/>
    <property type="match status" value="1"/>
</dbReference>
<dbReference type="InterPro" id="IPR013783">
    <property type="entry name" value="Ig-like_fold"/>
</dbReference>
<dbReference type="SUPFAM" id="SSF49265">
    <property type="entry name" value="Fibronectin type III"/>
    <property type="match status" value="1"/>
</dbReference>
<sequence length="1785" mass="183686">MSSSGSVGSGTTGSGFVLQPRWKRVLGWSGPVPRPRHGHRAVAIKELMVVFGGGNEGIVDELHVYNTGLDYWYYQCFCINVFPGIAGFQFLCCTYKECFFLGMTPFFVYQSDLIQPNASRWEWKRLKPKAPKNGPPPCPRLGHSFSLVGNKCYLFGGLANDSEDPKNNIPRYLNDLYILELRAGSSVVGWDIPITYGVLPPPRESHTAVVYTEKESKKSRLVIYGGMSGCRLGDLWTLDIDTLTWNKPTVSGTAPLPRSLHSATTIGNKMYVFGGWVPLVMDDVKVATHEKEWKCTNTLACLNLDTMAWEPVLMDTLEDNIPRARAGHCSVAINSRLYVWSGRDGYRKAWNNQVCCKDLWYLETEKPPAPSRVQLVRANTNSLEVSWGAVPTADSYLLQLQKYDIPAATAATSPALNPTPSLPVNPPKSPAPAAGLPHGGITLLPQAASPSPTSGLPVLPNMPGSPLAAATARGPAILKVAAPQSNTGTSIVTVRQANQVGKSPVTVTSLPAGVRMVVPAQSTQGTPMGSSPQMSGMAALAAAAAATQKIPPSSTPTMLNVPAGATIVKTMAMTPGSTSLPATVKVASPVMVSNPATRMLKTAAAQVGTSAASTPNTPTRPIITVHKSGTVTVAQQAQVVTTVVGGVTKTITLVKSPITMPGGSALISNLGKVMSVVQTKPVQTSAVTGQASTNPVTQIIQTKGPLPAGTILKLVTSADGKPTTIITTTQAGGTGNKPTILGISSVSPTTTTKPGTTTIIKTIPMSAIMTQPGATGVTSSPGIKSPITIITTKMMTSGTGTPGKIITAVPKLGAGPGQQGVTQVVLKGAPGQPGTILRTVPMGGVRLVTPVTVSAVKPTVTTLVVKGTTGSGVTTLGTVTGTVSTSLAGGSVASANASLATPITTLGTIATLSSQVINPAAITVSAAQTSLTAASPLPTPTITMQSVNQPTQVTLITTPSGVEAQPVQDLPVSILASPTSEQPSATVTVAESGDPPGTVTLVCSNPPCETHETGTTNTATTASANMGETHETGTTNTSTTARSNMGSDQMGTVQSGTSRSVGGTSPPPSSSSVASSSSSVPTPAPGVLRQENLRTGTTYTPTTARSNMGSDQTGTVQSSQSNQEGRKACSVTCPISQKPVPAPLGTGDPVASSDPPCEKHETDTSTTTTSANIEGTVQSACSDPPCETHETGTTTGTTNTATTATCSMETGESAAQQSGETAQGEAATTTTEVPPPPAPSTCTAMPAATQSRAITTVTQATPAPGPAVPVLRLFSFFPFTSSSSSPRIFSPQTISSIAESSSAAAGVEEVPTEITQEAPPLPPPEDPPHAEMEPLAEQALPPESSAAPQEAEEEEEGAAEGEPMQTEPHAELAAEAAVGVVPMEEGVEVAGVGEAEAAAVLHAQVEQLPAAMEAQPSQEEHGAEVRVPPGVTGARNQHHQQAAAQHLPPPVQPPPALPTEGLAPADSLNDPSSESNGHNELATGVASAAAAVGLLPRTSAETLAPSSTFAPPQPMVVVAASPAKMQAAAALAEVANGIETAAGKQDPAPAPVKAPVKKENQWFDVGVVKVTNMVVTHYFLPPDDAPSTEDDSGAVPDYNQMKKVELQPGTAYKFRVAGINACGRGPFSEISAFKTCLPGFPGAPCAIKISKSPDGAHLTWEPPSMTSGKIVEYSVYLAIQSAQAGEPKASAPAQLAFMRVYCGPSPSCLVQSSSLSNAHIDYTTKPAIIFRIAARNEKGYGPATQVRWLQESSKDGSSAKPATKRPVSSPEVKATGPKKAKSDGQ</sequence>
<dbReference type="Pfam" id="PF13854">
    <property type="entry name" value="Kelch_HCF"/>
    <property type="match status" value="1"/>
</dbReference>
<dbReference type="Proteomes" id="UP000018468">
    <property type="component" value="Linkage group LG1"/>
</dbReference>
<reference evidence="11" key="1">
    <citation type="submission" date="2011-12" db="EMBL/GenBank/DDBJ databases">
        <title>The Draft Genome of Lepisosteus oculatus.</title>
        <authorList>
            <consortium name="The Broad Institute Genome Assembly &amp; Analysis Group"/>
            <consortium name="Computational R&amp;D Group"/>
            <consortium name="and Sequencing Platform"/>
            <person name="Di Palma F."/>
            <person name="Alfoldi J."/>
            <person name="Johnson J."/>
            <person name="Berlin A."/>
            <person name="Gnerre S."/>
            <person name="Jaffe D."/>
            <person name="MacCallum I."/>
            <person name="Young S."/>
            <person name="Walker B.J."/>
            <person name="Lander E.S."/>
            <person name="Lindblad-Toh K."/>
        </authorList>
    </citation>
    <scope>NUCLEOTIDE SEQUENCE [LARGE SCALE GENOMIC DNA]</scope>
</reference>
<evidence type="ECO:0000256" key="2">
    <source>
        <dbReference type="ARBA" id="ARBA00004496"/>
    </source>
</evidence>
<dbReference type="GO" id="GO:0035097">
    <property type="term" value="C:histone methyltransferase complex"/>
    <property type="evidence" value="ECO:0000318"/>
    <property type="project" value="GO_Central"/>
</dbReference>
<feature type="region of interest" description="Disordered" evidence="8">
    <location>
        <begin position="1300"/>
        <end position="1367"/>
    </location>
</feature>
<feature type="compositionally biased region" description="Polar residues" evidence="8">
    <location>
        <begin position="1171"/>
        <end position="1181"/>
    </location>
</feature>
<dbReference type="EMBL" id="AHAT01006439">
    <property type="status" value="NOT_ANNOTATED_CDS"/>
    <property type="molecule type" value="Genomic_DNA"/>
</dbReference>
<evidence type="ECO:0000256" key="3">
    <source>
        <dbReference type="ARBA" id="ARBA00022441"/>
    </source>
</evidence>
<evidence type="ECO:0000256" key="8">
    <source>
        <dbReference type="SAM" id="MobiDB-lite"/>
    </source>
</evidence>
<reference evidence="10" key="3">
    <citation type="submission" date="2025-09" db="UniProtKB">
        <authorList>
            <consortium name="Ensembl"/>
        </authorList>
    </citation>
    <scope>IDENTIFICATION</scope>
</reference>
<feature type="compositionally biased region" description="Acidic residues" evidence="8">
    <location>
        <begin position="1350"/>
        <end position="1359"/>
    </location>
</feature>
<dbReference type="EMBL" id="AHAT01006445">
    <property type="status" value="NOT_ANNOTATED_CDS"/>
    <property type="molecule type" value="Genomic_DNA"/>
</dbReference>
<dbReference type="SMART" id="SM00060">
    <property type="entry name" value="FN3"/>
    <property type="match status" value="3"/>
</dbReference>
<dbReference type="GO" id="GO:0006355">
    <property type="term" value="P:regulation of DNA-templated transcription"/>
    <property type="evidence" value="ECO:0000318"/>
    <property type="project" value="GO_Central"/>
</dbReference>
<evidence type="ECO:0000256" key="5">
    <source>
        <dbReference type="ARBA" id="ARBA00022553"/>
    </source>
</evidence>
<dbReference type="CDD" id="cd00063">
    <property type="entry name" value="FN3"/>
    <property type="match status" value="2"/>
</dbReference>
<keyword evidence="6" id="KW-0677">Repeat</keyword>
<feature type="compositionally biased region" description="Polar residues" evidence="8">
    <location>
        <begin position="1104"/>
        <end position="1123"/>
    </location>
</feature>
<reference evidence="10" key="2">
    <citation type="submission" date="2025-08" db="UniProtKB">
        <authorList>
            <consortium name="Ensembl"/>
        </authorList>
    </citation>
    <scope>IDENTIFICATION</scope>
</reference>
<dbReference type="EMBL" id="AHAT01006446">
    <property type="status" value="NOT_ANNOTATED_CDS"/>
    <property type="molecule type" value="Genomic_DNA"/>
</dbReference>
<feature type="compositionally biased region" description="Low complexity" evidence="8">
    <location>
        <begin position="1051"/>
        <end position="1087"/>
    </location>
</feature>
<keyword evidence="7" id="KW-0539">Nucleus</keyword>
<dbReference type="eggNOG" id="KOG4152">
    <property type="taxonomic scope" value="Eukaryota"/>
</dbReference>
<dbReference type="Ensembl" id="ENSLOCT00000018188.1">
    <property type="protein sequence ID" value="ENSLOCP00000018156.1"/>
    <property type="gene ID" value="ENSLOCG00000014733.1"/>
</dbReference>
<feature type="domain" description="Fibronectin type-III" evidence="9">
    <location>
        <begin position="1548"/>
        <end position="1638"/>
    </location>
</feature>
<evidence type="ECO:0000256" key="1">
    <source>
        <dbReference type="ARBA" id="ARBA00004123"/>
    </source>
</evidence>
<feature type="compositionally biased region" description="Low complexity" evidence="8">
    <location>
        <begin position="1336"/>
        <end position="1349"/>
    </location>
</feature>
<dbReference type="GO" id="GO:0006338">
    <property type="term" value="P:chromatin remodeling"/>
    <property type="evidence" value="ECO:0000318"/>
    <property type="project" value="GO_Central"/>
</dbReference>
<dbReference type="EMBL" id="AHAT01006441">
    <property type="status" value="NOT_ANNOTATED_CDS"/>
    <property type="molecule type" value="Genomic_DNA"/>
</dbReference>
<dbReference type="Bgee" id="ENSLOCG00000014733">
    <property type="expression patterns" value="Expressed in camera-type eye and 12 other cell types or tissues"/>
</dbReference>
<dbReference type="PROSITE" id="PS50853">
    <property type="entry name" value="FN3"/>
    <property type="match status" value="1"/>
</dbReference>
<dbReference type="FunFam" id="2.60.40.10:FF:000443">
    <property type="entry name" value="host cell factor 1"/>
    <property type="match status" value="1"/>
</dbReference>
<feature type="compositionally biased region" description="Polar residues" evidence="8">
    <location>
        <begin position="1206"/>
        <end position="1218"/>
    </location>
</feature>
<dbReference type="PANTHER" id="PTHR46003:SF3">
    <property type="entry name" value="HOST CELL FACTOR 1"/>
    <property type="match status" value="1"/>
</dbReference>
<name>W5NBZ7_LEPOC</name>
<dbReference type="FunFam" id="2.60.40.10:FF:000259">
    <property type="entry name" value="Host cell factor 1 (Predicted)"/>
    <property type="match status" value="1"/>
</dbReference>
<feature type="region of interest" description="Disordered" evidence="8">
    <location>
        <begin position="414"/>
        <end position="458"/>
    </location>
</feature>
<feature type="region of interest" description="Disordered" evidence="8">
    <location>
        <begin position="1008"/>
        <end position="1246"/>
    </location>
</feature>
<dbReference type="Gene3D" id="6.10.250.2590">
    <property type="match status" value="1"/>
</dbReference>
<dbReference type="Gene3D" id="2.60.40.10">
    <property type="entry name" value="Immunoglobulins"/>
    <property type="match status" value="2"/>
</dbReference>
<dbReference type="EMBL" id="AHAT01006444">
    <property type="status" value="NOT_ANNOTATED_CDS"/>
    <property type="molecule type" value="Genomic_DNA"/>
</dbReference>
<proteinExistence type="predicted"/>
<dbReference type="EMBL" id="AHAT01006440">
    <property type="status" value="NOT_ANNOTATED_CDS"/>
    <property type="molecule type" value="Genomic_DNA"/>
</dbReference>
<dbReference type="GeneTree" id="ENSGT00940000161383"/>
<dbReference type="InterPro" id="IPR036116">
    <property type="entry name" value="FN3_sf"/>
</dbReference>
<dbReference type="GO" id="GO:0005737">
    <property type="term" value="C:cytoplasm"/>
    <property type="evidence" value="ECO:0007669"/>
    <property type="project" value="UniProtKB-SubCell"/>
</dbReference>
<evidence type="ECO:0000313" key="10">
    <source>
        <dbReference type="Ensembl" id="ENSLOCP00000018156.1"/>
    </source>
</evidence>
<keyword evidence="3" id="KW-0880">Kelch repeat</keyword>
<evidence type="ECO:0000256" key="4">
    <source>
        <dbReference type="ARBA" id="ARBA00022490"/>
    </source>
</evidence>
<keyword evidence="5" id="KW-0597">Phosphoprotein</keyword>
<dbReference type="EMBL" id="AHAT01006443">
    <property type="status" value="NOT_ANNOTATED_CDS"/>
    <property type="molecule type" value="Genomic_DNA"/>
</dbReference>
<feature type="compositionally biased region" description="Low complexity" evidence="8">
    <location>
        <begin position="1191"/>
        <end position="1205"/>
    </location>
</feature>
<keyword evidence="4" id="KW-0963">Cytoplasm</keyword>
<comment type="subcellular location">
    <subcellularLocation>
        <location evidence="2">Cytoplasm</location>
    </subcellularLocation>
    <subcellularLocation>
        <location evidence="1">Nucleus</location>
    </subcellularLocation>
</comment>
<protein>
    <submittedName>
        <fullName evidence="10">Host cell factor C1</fullName>
    </submittedName>
</protein>
<dbReference type="FunFam" id="2.120.10.80:FF:000015">
    <property type="entry name" value="host cell factor 1 isoform X1"/>
    <property type="match status" value="1"/>
</dbReference>
<dbReference type="InterPro" id="IPR059124">
    <property type="entry name" value="Kelch_HCF"/>
</dbReference>
<feature type="compositionally biased region" description="Pro residues" evidence="8">
    <location>
        <begin position="420"/>
        <end position="430"/>
    </location>
</feature>
<evidence type="ECO:0000256" key="7">
    <source>
        <dbReference type="ARBA" id="ARBA00023242"/>
    </source>
</evidence>
<dbReference type="GO" id="GO:0003713">
    <property type="term" value="F:transcription coactivator activity"/>
    <property type="evidence" value="ECO:0000318"/>
    <property type="project" value="GO_Central"/>
</dbReference>
<dbReference type="InterPro" id="IPR043536">
    <property type="entry name" value="HCF1/2"/>
</dbReference>
<evidence type="ECO:0000313" key="11">
    <source>
        <dbReference type="Proteomes" id="UP000018468"/>
    </source>
</evidence>
<feature type="compositionally biased region" description="Low complexity" evidence="8">
    <location>
        <begin position="1013"/>
        <end position="1024"/>
    </location>
</feature>
<feature type="compositionally biased region" description="Polar residues" evidence="8">
    <location>
        <begin position="1041"/>
        <end position="1050"/>
    </location>
</feature>
<dbReference type="InterPro" id="IPR015915">
    <property type="entry name" value="Kelch-typ_b-propeller"/>
</dbReference>
<keyword evidence="11" id="KW-1185">Reference proteome</keyword>
<dbReference type="InParanoid" id="W5NBZ7"/>
<dbReference type="EMBL" id="AHAT01006442">
    <property type="status" value="NOT_ANNOTATED_CDS"/>
    <property type="molecule type" value="Genomic_DNA"/>
</dbReference>
<organism evidence="10 11">
    <name type="scientific">Lepisosteus oculatus</name>
    <name type="common">Spotted gar</name>
    <dbReference type="NCBI Taxonomy" id="7918"/>
    <lineage>
        <taxon>Eukaryota</taxon>
        <taxon>Metazoa</taxon>
        <taxon>Chordata</taxon>
        <taxon>Craniata</taxon>
        <taxon>Vertebrata</taxon>
        <taxon>Euteleostomi</taxon>
        <taxon>Actinopterygii</taxon>
        <taxon>Neopterygii</taxon>
        <taxon>Holostei</taxon>
        <taxon>Semionotiformes</taxon>
        <taxon>Lepisosteidae</taxon>
        <taxon>Lepisosteus</taxon>
    </lineage>
</organism>
<dbReference type="InterPro" id="IPR003961">
    <property type="entry name" value="FN3_dom"/>
</dbReference>
<feature type="region of interest" description="Disordered" evidence="8">
    <location>
        <begin position="1411"/>
        <end position="1479"/>
    </location>
</feature>